<gene>
    <name evidence="2" type="ORF">BDV98DRAFT_563257</name>
</gene>
<evidence type="ECO:0000256" key="1">
    <source>
        <dbReference type="SAM" id="Coils"/>
    </source>
</evidence>
<organism evidence="2 3">
    <name type="scientific">Pterulicium gracile</name>
    <dbReference type="NCBI Taxonomy" id="1884261"/>
    <lineage>
        <taxon>Eukaryota</taxon>
        <taxon>Fungi</taxon>
        <taxon>Dikarya</taxon>
        <taxon>Basidiomycota</taxon>
        <taxon>Agaricomycotina</taxon>
        <taxon>Agaricomycetes</taxon>
        <taxon>Agaricomycetidae</taxon>
        <taxon>Agaricales</taxon>
        <taxon>Pleurotineae</taxon>
        <taxon>Pterulaceae</taxon>
        <taxon>Pterulicium</taxon>
    </lineage>
</organism>
<name>A0A5C3QPK6_9AGAR</name>
<reference evidence="2 3" key="1">
    <citation type="journal article" date="2019" name="Nat. Ecol. Evol.">
        <title>Megaphylogeny resolves global patterns of mushroom evolution.</title>
        <authorList>
            <person name="Varga T."/>
            <person name="Krizsan K."/>
            <person name="Foldi C."/>
            <person name="Dima B."/>
            <person name="Sanchez-Garcia M."/>
            <person name="Sanchez-Ramirez S."/>
            <person name="Szollosi G.J."/>
            <person name="Szarkandi J.G."/>
            <person name="Papp V."/>
            <person name="Albert L."/>
            <person name="Andreopoulos W."/>
            <person name="Angelini C."/>
            <person name="Antonin V."/>
            <person name="Barry K.W."/>
            <person name="Bougher N.L."/>
            <person name="Buchanan P."/>
            <person name="Buyck B."/>
            <person name="Bense V."/>
            <person name="Catcheside P."/>
            <person name="Chovatia M."/>
            <person name="Cooper J."/>
            <person name="Damon W."/>
            <person name="Desjardin D."/>
            <person name="Finy P."/>
            <person name="Geml J."/>
            <person name="Haridas S."/>
            <person name="Hughes K."/>
            <person name="Justo A."/>
            <person name="Karasinski D."/>
            <person name="Kautmanova I."/>
            <person name="Kiss B."/>
            <person name="Kocsube S."/>
            <person name="Kotiranta H."/>
            <person name="LaButti K.M."/>
            <person name="Lechner B.E."/>
            <person name="Liimatainen K."/>
            <person name="Lipzen A."/>
            <person name="Lukacs Z."/>
            <person name="Mihaltcheva S."/>
            <person name="Morgado L.N."/>
            <person name="Niskanen T."/>
            <person name="Noordeloos M.E."/>
            <person name="Ohm R.A."/>
            <person name="Ortiz-Santana B."/>
            <person name="Ovrebo C."/>
            <person name="Racz N."/>
            <person name="Riley R."/>
            <person name="Savchenko A."/>
            <person name="Shiryaev A."/>
            <person name="Soop K."/>
            <person name="Spirin V."/>
            <person name="Szebenyi C."/>
            <person name="Tomsovsky M."/>
            <person name="Tulloss R.E."/>
            <person name="Uehling J."/>
            <person name="Grigoriev I.V."/>
            <person name="Vagvolgyi C."/>
            <person name="Papp T."/>
            <person name="Martin F.M."/>
            <person name="Miettinen O."/>
            <person name="Hibbett D.S."/>
            <person name="Nagy L.G."/>
        </authorList>
    </citation>
    <scope>NUCLEOTIDE SEQUENCE [LARGE SCALE GENOMIC DNA]</scope>
    <source>
        <strain evidence="2 3">CBS 309.79</strain>
    </source>
</reference>
<proteinExistence type="predicted"/>
<keyword evidence="1" id="KW-0175">Coiled coil</keyword>
<evidence type="ECO:0000313" key="3">
    <source>
        <dbReference type="Proteomes" id="UP000305067"/>
    </source>
</evidence>
<dbReference type="EMBL" id="ML178819">
    <property type="protein sequence ID" value="TFL03913.1"/>
    <property type="molecule type" value="Genomic_DNA"/>
</dbReference>
<evidence type="ECO:0000313" key="2">
    <source>
        <dbReference type="EMBL" id="TFL03913.1"/>
    </source>
</evidence>
<dbReference type="AlphaFoldDB" id="A0A5C3QPK6"/>
<feature type="coiled-coil region" evidence="1">
    <location>
        <begin position="43"/>
        <end position="77"/>
    </location>
</feature>
<dbReference type="Proteomes" id="UP000305067">
    <property type="component" value="Unassembled WGS sequence"/>
</dbReference>
<keyword evidence="3" id="KW-1185">Reference proteome</keyword>
<sequence length="115" mass="12997">MSQAYACPSCGLDPEDTDKSRVLLYNQSLEFSPAQVANGNRTVEVLQRKISRIAEALERLTAVRLQMEQLLARQTNNLAPVNRLSDDLLLMIFQLATDRYVRPHHCLNISEVEGL</sequence>
<accession>A0A5C3QPK6</accession>
<protein>
    <submittedName>
        <fullName evidence="2">Uncharacterized protein</fullName>
    </submittedName>
</protein>